<organism evidence="1 2">
    <name type="scientific">Roseimicrobium gellanilyticum</name>
    <dbReference type="NCBI Taxonomy" id="748857"/>
    <lineage>
        <taxon>Bacteria</taxon>
        <taxon>Pseudomonadati</taxon>
        <taxon>Verrucomicrobiota</taxon>
        <taxon>Verrucomicrobiia</taxon>
        <taxon>Verrucomicrobiales</taxon>
        <taxon>Verrucomicrobiaceae</taxon>
        <taxon>Roseimicrobium</taxon>
    </lineage>
</organism>
<sequence length="187" mass="20915">MTGMARNARTLFRDQPGRHALCSVAVFFSLLCFPPEGFSQEEPKSKPVTTIDQAKADVKNLANATLAYRTEYNRLPLQTIHTDETKALASEGKLMEILLGLDLRLNPRQVIFFEGTTQADGKRKKVSGSTALDPWNHVYRLQFDWNSDGKVDDPEHPGKSISAVVLVYSAGPDRDFSTWADNITSWK</sequence>
<keyword evidence="2" id="KW-1185">Reference proteome</keyword>
<protein>
    <submittedName>
        <fullName evidence="1">Uncharacterized protein</fullName>
    </submittedName>
</protein>
<comment type="caution">
    <text evidence="1">The sequence shown here is derived from an EMBL/GenBank/DDBJ whole genome shotgun (WGS) entry which is preliminary data.</text>
</comment>
<gene>
    <name evidence="1" type="ORF">DES53_102218</name>
</gene>
<name>A0A366HQT8_9BACT</name>
<dbReference type="AlphaFoldDB" id="A0A366HQT8"/>
<dbReference type="Proteomes" id="UP000253426">
    <property type="component" value="Unassembled WGS sequence"/>
</dbReference>
<accession>A0A366HQT8</accession>
<evidence type="ECO:0000313" key="2">
    <source>
        <dbReference type="Proteomes" id="UP000253426"/>
    </source>
</evidence>
<evidence type="ECO:0000313" key="1">
    <source>
        <dbReference type="EMBL" id="RBP45836.1"/>
    </source>
</evidence>
<proteinExistence type="predicted"/>
<dbReference type="Gene3D" id="3.30.700.10">
    <property type="entry name" value="Glycoprotein, Type 4 Pilin"/>
    <property type="match status" value="1"/>
</dbReference>
<reference evidence="1 2" key="1">
    <citation type="submission" date="2018-06" db="EMBL/GenBank/DDBJ databases">
        <title>Genomic Encyclopedia of Type Strains, Phase IV (KMG-IV): sequencing the most valuable type-strain genomes for metagenomic binning, comparative biology and taxonomic classification.</title>
        <authorList>
            <person name="Goeker M."/>
        </authorList>
    </citation>
    <scope>NUCLEOTIDE SEQUENCE [LARGE SCALE GENOMIC DNA]</scope>
    <source>
        <strain evidence="1 2">DSM 25532</strain>
    </source>
</reference>
<dbReference type="EMBL" id="QNRR01000002">
    <property type="protein sequence ID" value="RBP45836.1"/>
    <property type="molecule type" value="Genomic_DNA"/>
</dbReference>